<dbReference type="Proteomes" id="UP000007266">
    <property type="component" value="Linkage group 8"/>
</dbReference>
<evidence type="ECO:0000259" key="1">
    <source>
        <dbReference type="Pfam" id="PF13843"/>
    </source>
</evidence>
<reference evidence="2 3" key="1">
    <citation type="journal article" date="2008" name="Nature">
        <title>The genome of the model beetle and pest Tribolium castaneum.</title>
        <authorList>
            <consortium name="Tribolium Genome Sequencing Consortium"/>
            <person name="Richards S."/>
            <person name="Gibbs R.A."/>
            <person name="Weinstock G.M."/>
            <person name="Brown S.J."/>
            <person name="Denell R."/>
            <person name="Beeman R.W."/>
            <person name="Gibbs R."/>
            <person name="Beeman R.W."/>
            <person name="Brown S.J."/>
            <person name="Bucher G."/>
            <person name="Friedrich M."/>
            <person name="Grimmelikhuijzen C.J."/>
            <person name="Klingler M."/>
            <person name="Lorenzen M."/>
            <person name="Richards S."/>
            <person name="Roth S."/>
            <person name="Schroder R."/>
            <person name="Tautz D."/>
            <person name="Zdobnov E.M."/>
            <person name="Muzny D."/>
            <person name="Gibbs R.A."/>
            <person name="Weinstock G.M."/>
            <person name="Attaway T."/>
            <person name="Bell S."/>
            <person name="Buhay C.J."/>
            <person name="Chandrabose M.N."/>
            <person name="Chavez D."/>
            <person name="Clerk-Blankenburg K.P."/>
            <person name="Cree A."/>
            <person name="Dao M."/>
            <person name="Davis C."/>
            <person name="Chacko J."/>
            <person name="Dinh H."/>
            <person name="Dugan-Rocha S."/>
            <person name="Fowler G."/>
            <person name="Garner T.T."/>
            <person name="Garnes J."/>
            <person name="Gnirke A."/>
            <person name="Hawes A."/>
            <person name="Hernandez J."/>
            <person name="Hines S."/>
            <person name="Holder M."/>
            <person name="Hume J."/>
            <person name="Jhangiani S.N."/>
            <person name="Joshi V."/>
            <person name="Khan Z.M."/>
            <person name="Jackson L."/>
            <person name="Kovar C."/>
            <person name="Kowis A."/>
            <person name="Lee S."/>
            <person name="Lewis L.R."/>
            <person name="Margolis J."/>
            <person name="Morgan M."/>
            <person name="Nazareth L.V."/>
            <person name="Nguyen N."/>
            <person name="Okwuonu G."/>
            <person name="Parker D."/>
            <person name="Richards S."/>
            <person name="Ruiz S.J."/>
            <person name="Santibanez J."/>
            <person name="Savard J."/>
            <person name="Scherer S.E."/>
            <person name="Schneider B."/>
            <person name="Sodergren E."/>
            <person name="Tautz D."/>
            <person name="Vattahil S."/>
            <person name="Villasana D."/>
            <person name="White C.S."/>
            <person name="Wright R."/>
            <person name="Park Y."/>
            <person name="Beeman R.W."/>
            <person name="Lord J."/>
            <person name="Oppert B."/>
            <person name="Lorenzen M."/>
            <person name="Brown S."/>
            <person name="Wang L."/>
            <person name="Savard J."/>
            <person name="Tautz D."/>
            <person name="Richards S."/>
            <person name="Weinstock G."/>
            <person name="Gibbs R.A."/>
            <person name="Liu Y."/>
            <person name="Worley K."/>
            <person name="Weinstock G."/>
            <person name="Elsik C.G."/>
            <person name="Reese J.T."/>
            <person name="Elhaik E."/>
            <person name="Landan G."/>
            <person name="Graur D."/>
            <person name="Arensburger P."/>
            <person name="Atkinson P."/>
            <person name="Beeman R.W."/>
            <person name="Beidler J."/>
            <person name="Brown S.J."/>
            <person name="Demuth J.P."/>
            <person name="Drury D.W."/>
            <person name="Du Y.Z."/>
            <person name="Fujiwara H."/>
            <person name="Lorenzen M."/>
            <person name="Maselli V."/>
            <person name="Osanai M."/>
            <person name="Park Y."/>
            <person name="Robertson H.M."/>
            <person name="Tu Z."/>
            <person name="Wang J.J."/>
            <person name="Wang S."/>
            <person name="Richards S."/>
            <person name="Song H."/>
            <person name="Zhang L."/>
            <person name="Sodergren E."/>
            <person name="Werner D."/>
            <person name="Stanke M."/>
            <person name="Morgenstern B."/>
            <person name="Solovyev V."/>
            <person name="Kosarev P."/>
            <person name="Brown G."/>
            <person name="Chen H.C."/>
            <person name="Ermolaeva O."/>
            <person name="Hlavina W."/>
            <person name="Kapustin Y."/>
            <person name="Kiryutin B."/>
            <person name="Kitts P."/>
            <person name="Maglott D."/>
            <person name="Pruitt K."/>
            <person name="Sapojnikov V."/>
            <person name="Souvorov A."/>
            <person name="Mackey A.J."/>
            <person name="Waterhouse R.M."/>
            <person name="Wyder S."/>
            <person name="Zdobnov E.M."/>
            <person name="Zdobnov E.M."/>
            <person name="Wyder S."/>
            <person name="Kriventseva E.V."/>
            <person name="Kadowaki T."/>
            <person name="Bork P."/>
            <person name="Aranda M."/>
            <person name="Bao R."/>
            <person name="Beermann A."/>
            <person name="Berns N."/>
            <person name="Bolognesi R."/>
            <person name="Bonneton F."/>
            <person name="Bopp D."/>
            <person name="Brown S.J."/>
            <person name="Bucher G."/>
            <person name="Butts T."/>
            <person name="Chaumot A."/>
            <person name="Denell R.E."/>
            <person name="Ferrier D.E."/>
            <person name="Friedrich M."/>
            <person name="Gordon C.M."/>
            <person name="Jindra M."/>
            <person name="Klingler M."/>
            <person name="Lan Q."/>
            <person name="Lattorff H.M."/>
            <person name="Laudet V."/>
            <person name="von Levetsow C."/>
            <person name="Liu Z."/>
            <person name="Lutz R."/>
            <person name="Lynch J.A."/>
            <person name="da Fonseca R.N."/>
            <person name="Posnien N."/>
            <person name="Reuter R."/>
            <person name="Roth S."/>
            <person name="Savard J."/>
            <person name="Schinko J.B."/>
            <person name="Schmitt C."/>
            <person name="Schoppmeier M."/>
            <person name="Schroder R."/>
            <person name="Shippy T.D."/>
            <person name="Simonnet F."/>
            <person name="Marques-Souza H."/>
            <person name="Tautz D."/>
            <person name="Tomoyasu Y."/>
            <person name="Trauner J."/>
            <person name="Van der Zee M."/>
            <person name="Vervoort M."/>
            <person name="Wittkopp N."/>
            <person name="Wimmer E.A."/>
            <person name="Yang X."/>
            <person name="Jones A.K."/>
            <person name="Sattelle D.B."/>
            <person name="Ebert P.R."/>
            <person name="Nelson D."/>
            <person name="Scott J.G."/>
            <person name="Beeman R.W."/>
            <person name="Muthukrishnan S."/>
            <person name="Kramer K.J."/>
            <person name="Arakane Y."/>
            <person name="Beeman R.W."/>
            <person name="Zhu Q."/>
            <person name="Hogenkamp D."/>
            <person name="Dixit R."/>
            <person name="Oppert B."/>
            <person name="Jiang H."/>
            <person name="Zou Z."/>
            <person name="Marshall J."/>
            <person name="Elpidina E."/>
            <person name="Vinokurov K."/>
            <person name="Oppert C."/>
            <person name="Zou Z."/>
            <person name="Evans J."/>
            <person name="Lu Z."/>
            <person name="Zhao P."/>
            <person name="Sumathipala N."/>
            <person name="Altincicek B."/>
            <person name="Vilcinskas A."/>
            <person name="Williams M."/>
            <person name="Hultmark D."/>
            <person name="Hetru C."/>
            <person name="Jiang H."/>
            <person name="Grimmelikhuijzen C.J."/>
            <person name="Hauser F."/>
            <person name="Cazzamali G."/>
            <person name="Williamson M."/>
            <person name="Park Y."/>
            <person name="Li B."/>
            <person name="Tanaka Y."/>
            <person name="Predel R."/>
            <person name="Neupert S."/>
            <person name="Schachtner J."/>
            <person name="Verleyen P."/>
            <person name="Raible F."/>
            <person name="Bork P."/>
            <person name="Friedrich M."/>
            <person name="Walden K.K."/>
            <person name="Robertson H.M."/>
            <person name="Angeli S."/>
            <person name="Foret S."/>
            <person name="Bucher G."/>
            <person name="Schuetz S."/>
            <person name="Maleszka R."/>
            <person name="Wimmer E.A."/>
            <person name="Beeman R.W."/>
            <person name="Lorenzen M."/>
            <person name="Tomoyasu Y."/>
            <person name="Miller S.C."/>
            <person name="Grossmann D."/>
            <person name="Bucher G."/>
        </authorList>
    </citation>
    <scope>NUCLEOTIDE SEQUENCE [LARGE SCALE GENOMIC DNA]</scope>
    <source>
        <strain evidence="2 3">Georgia GA2</strain>
    </source>
</reference>
<evidence type="ECO:0000313" key="2">
    <source>
        <dbReference type="EMBL" id="EFA08431.1"/>
    </source>
</evidence>
<dbReference type="HOGENOM" id="CLU_779216_0_0_1"/>
<accession>D6WYM6</accession>
<organism evidence="2 3">
    <name type="scientific">Tribolium castaneum</name>
    <name type="common">Red flour beetle</name>
    <dbReference type="NCBI Taxonomy" id="7070"/>
    <lineage>
        <taxon>Eukaryota</taxon>
        <taxon>Metazoa</taxon>
        <taxon>Ecdysozoa</taxon>
        <taxon>Arthropoda</taxon>
        <taxon>Hexapoda</taxon>
        <taxon>Insecta</taxon>
        <taxon>Pterygota</taxon>
        <taxon>Neoptera</taxon>
        <taxon>Endopterygota</taxon>
        <taxon>Coleoptera</taxon>
        <taxon>Polyphaga</taxon>
        <taxon>Cucujiformia</taxon>
        <taxon>Tenebrionidae</taxon>
        <taxon>Tenebrionidae incertae sedis</taxon>
        <taxon>Tribolium</taxon>
    </lineage>
</organism>
<dbReference type="InterPro" id="IPR029526">
    <property type="entry name" value="PGBD"/>
</dbReference>
<evidence type="ECO:0000313" key="3">
    <source>
        <dbReference type="Proteomes" id="UP000007266"/>
    </source>
</evidence>
<feature type="domain" description="PiggyBac transposable element-derived protein" evidence="1">
    <location>
        <begin position="13"/>
        <end position="111"/>
    </location>
</feature>
<dbReference type="PANTHER" id="PTHR47272">
    <property type="entry name" value="DDE_TNP_1_7 DOMAIN-CONTAINING PROTEIN"/>
    <property type="match status" value="1"/>
</dbReference>
<dbReference type="STRING" id="7070.D6WYM6"/>
<dbReference type="PANTHER" id="PTHR47272:SF2">
    <property type="entry name" value="PIGGYBAC TRANSPOSABLE ELEMENT-DERIVED PROTEIN 3-LIKE"/>
    <property type="match status" value="1"/>
</dbReference>
<dbReference type="InParanoid" id="D6WYM6"/>
<reference evidence="2 3" key="2">
    <citation type="journal article" date="2010" name="Nucleic Acids Res.">
        <title>BeetleBase in 2010: revisions to provide comprehensive genomic information for Tribolium castaneum.</title>
        <authorList>
            <person name="Kim H.S."/>
            <person name="Murphy T."/>
            <person name="Xia J."/>
            <person name="Caragea D."/>
            <person name="Park Y."/>
            <person name="Beeman R.W."/>
            <person name="Lorenzen M.D."/>
            <person name="Butcher S."/>
            <person name="Manak J.R."/>
            <person name="Brown S.J."/>
        </authorList>
    </citation>
    <scope>GENOME REANNOTATION</scope>
    <source>
        <strain evidence="2 3">Georgia GA2</strain>
    </source>
</reference>
<dbReference type="PhylomeDB" id="D6WYM6"/>
<proteinExistence type="predicted"/>
<sequence length="356" mass="41155">MMSKMGRGASEQLLREDEKIIIVKWYDMKPVLLASTGQGSQPYDECKRWSKKEAKYIQVPRPNIVSKYNECMGGIDLIDRMISYYRIQARCKKWTVRVILHFFDLAMANSWILYRRDKKRLNTTNRNIQQYLDFKIEFATYLLSDQNDFFMDLPRSLSTRANSKGRVDSPKVCDSPTLKRNRHHFPAIASIKNSDMTCAIAQKIKVPLDNVEETVLEVLHPVIISGHDIPESQVSFIFEKETATAINDKDCISLNIADLDFIDENDVLVSNEESEHHLDPINLNTSTQQVTTIVLQNSAEATTAFSKNMDRKLALKEDYYKQKLILLKEKNELKLQQVNALSRIAYCLENLNKKYS</sequence>
<name>D6WYM6_TRICA</name>
<dbReference type="Pfam" id="PF13843">
    <property type="entry name" value="DDE_Tnp_1_7"/>
    <property type="match status" value="1"/>
</dbReference>
<gene>
    <name evidence="2" type="primary">GLEAN_06078</name>
    <name evidence="2" type="ORF">TcasGA2_TC006078</name>
</gene>
<dbReference type="AlphaFoldDB" id="D6WYM6"/>
<dbReference type="EMBL" id="KQ971357">
    <property type="protein sequence ID" value="EFA08431.1"/>
    <property type="molecule type" value="Genomic_DNA"/>
</dbReference>
<protein>
    <recommendedName>
        <fullName evidence="1">PiggyBac transposable element-derived protein domain-containing protein</fullName>
    </recommendedName>
</protein>
<dbReference type="eggNOG" id="ENOG502QVRU">
    <property type="taxonomic scope" value="Eukaryota"/>
</dbReference>
<keyword evidence="3" id="KW-1185">Reference proteome</keyword>